<evidence type="ECO:0000313" key="2">
    <source>
        <dbReference type="Proteomes" id="UP001476247"/>
    </source>
</evidence>
<gene>
    <name evidence="1" type="ORF">HPULCUR_001905</name>
</gene>
<dbReference type="EMBL" id="BAABUJ010000006">
    <property type="protein sequence ID" value="GAA5796533.1"/>
    <property type="molecule type" value="Genomic_DNA"/>
</dbReference>
<accession>A0ABP9XQ39</accession>
<reference evidence="1 2" key="1">
    <citation type="submission" date="2024-04" db="EMBL/GenBank/DDBJ databases">
        <title>genome sequences of Mucor flavus KT1a and Helicostylum pulchrum KT1b strains isolation_sourced from the surface of a dry-aged beef.</title>
        <authorList>
            <person name="Toyotome T."/>
            <person name="Hosono M."/>
            <person name="Torimaru M."/>
            <person name="Fukuda K."/>
            <person name="Mikami N."/>
        </authorList>
    </citation>
    <scope>NUCLEOTIDE SEQUENCE [LARGE SCALE GENOMIC DNA]</scope>
    <source>
        <strain evidence="1 2">KT1b</strain>
    </source>
</reference>
<keyword evidence="2" id="KW-1185">Reference proteome</keyword>
<dbReference type="Proteomes" id="UP001476247">
    <property type="component" value="Unassembled WGS sequence"/>
</dbReference>
<sequence>MDAHHERSGSKFMEDSAPDALNKYEGAISKKAKTSNLDSQLRQVRLYLASPKTYICSRFSSEWTDTLLTLIEKSGTDANLDPMVVYSILLKVA</sequence>
<comment type="caution">
    <text evidence="1">The sequence shown here is derived from an EMBL/GenBank/DDBJ whole genome shotgun (WGS) entry which is preliminary data.</text>
</comment>
<protein>
    <submittedName>
        <fullName evidence="1">Uncharacterized protein</fullName>
    </submittedName>
</protein>
<proteinExistence type="predicted"/>
<evidence type="ECO:0000313" key="1">
    <source>
        <dbReference type="EMBL" id="GAA5796533.1"/>
    </source>
</evidence>
<organism evidence="1 2">
    <name type="scientific">Helicostylum pulchrum</name>
    <dbReference type="NCBI Taxonomy" id="562976"/>
    <lineage>
        <taxon>Eukaryota</taxon>
        <taxon>Fungi</taxon>
        <taxon>Fungi incertae sedis</taxon>
        <taxon>Mucoromycota</taxon>
        <taxon>Mucoromycotina</taxon>
        <taxon>Mucoromycetes</taxon>
        <taxon>Mucorales</taxon>
        <taxon>Mucorineae</taxon>
        <taxon>Mucoraceae</taxon>
        <taxon>Helicostylum</taxon>
    </lineage>
</organism>
<name>A0ABP9XQ39_9FUNG</name>